<evidence type="ECO:0000313" key="3">
    <source>
        <dbReference type="Proteomes" id="UP000030763"/>
    </source>
</evidence>
<dbReference type="InterPro" id="IPR021288">
    <property type="entry name" value="Surface_antigen"/>
</dbReference>
<reference evidence="2" key="2">
    <citation type="submission" date="2013-10" db="EMBL/GenBank/DDBJ databases">
        <authorList>
            <person name="Aslett M."/>
        </authorList>
    </citation>
    <scope>NUCLEOTIDE SEQUENCE [LARGE SCALE GENOMIC DNA]</scope>
    <source>
        <strain evidence="2">Weybridge</strain>
    </source>
</reference>
<sequence length="234" mass="23688">AVDCSEQMNKEREPMGFPKFTVLDTKTGAEAENTVNTSKLCETIKANGDPGVLIGDTDISIAAAIQSSTEGDCAAATKQWKGVLKAMGDSLPPAYTPGEGIYNNLGVVSLMSLYTPKEGVAVTCTVIQCPAESSSAGDNQNSENNNGQSSNKDQQNPTSPPVSGSGTESTTGGTANGGGGAQSGTAGGSGSGSQGNAGTGQGQESHQQQAETLSKKKEDEHSIQIESGLPEGEV</sequence>
<feature type="compositionally biased region" description="Gly residues" evidence="1">
    <location>
        <begin position="174"/>
        <end position="201"/>
    </location>
</feature>
<gene>
    <name evidence="2" type="ORF">EMWEY_00059740</name>
</gene>
<proteinExistence type="predicted"/>
<evidence type="ECO:0000256" key="1">
    <source>
        <dbReference type="SAM" id="MobiDB-lite"/>
    </source>
</evidence>
<dbReference type="AlphaFoldDB" id="U6MEF4"/>
<evidence type="ECO:0000313" key="2">
    <source>
        <dbReference type="EMBL" id="CDJ60025.1"/>
    </source>
</evidence>
<protein>
    <submittedName>
        <fullName evidence="2">SAG family member</fullName>
    </submittedName>
</protein>
<feature type="region of interest" description="Disordered" evidence="1">
    <location>
        <begin position="132"/>
        <end position="234"/>
    </location>
</feature>
<reference evidence="2" key="1">
    <citation type="submission" date="2013-10" db="EMBL/GenBank/DDBJ databases">
        <title>Genomic analysis of the causative agents of coccidiosis in chickens.</title>
        <authorList>
            <person name="Reid A.J."/>
            <person name="Blake D."/>
            <person name="Billington K."/>
            <person name="Browne H."/>
            <person name="Dunn M."/>
            <person name="Hung S."/>
            <person name="Kawahara F."/>
            <person name="Miranda-Saavedra D."/>
            <person name="Mourier T."/>
            <person name="Nagra H."/>
            <person name="Otto T.D."/>
            <person name="Rawlings N."/>
            <person name="Sanchez A."/>
            <person name="Sanders M."/>
            <person name="Subramaniam C."/>
            <person name="Tay Y."/>
            <person name="Dear P."/>
            <person name="Doerig C."/>
            <person name="Gruber A."/>
            <person name="Parkinson J."/>
            <person name="Shirley M."/>
            <person name="Wan K.L."/>
            <person name="Berriman M."/>
            <person name="Tomley F."/>
            <person name="Pain A."/>
        </authorList>
    </citation>
    <scope>NUCLEOTIDE SEQUENCE [LARGE SCALE GENOMIC DNA]</scope>
    <source>
        <strain evidence="2">Weybridge</strain>
    </source>
</reference>
<dbReference type="VEuPathDB" id="ToxoDB:EMWEY_00059740"/>
<accession>U6MEF4</accession>
<feature type="non-terminal residue" evidence="2">
    <location>
        <position position="1"/>
    </location>
</feature>
<dbReference type="EMBL" id="HG721194">
    <property type="protein sequence ID" value="CDJ60025.1"/>
    <property type="molecule type" value="Genomic_DNA"/>
</dbReference>
<dbReference type="RefSeq" id="XP_013336670.1">
    <property type="nucleotide sequence ID" value="XM_013481216.1"/>
</dbReference>
<dbReference type="GeneID" id="25339960"/>
<keyword evidence="3" id="KW-1185">Reference proteome</keyword>
<name>U6MEF4_EIMMA</name>
<dbReference type="Proteomes" id="UP000030763">
    <property type="component" value="Unassembled WGS sequence"/>
</dbReference>
<feature type="compositionally biased region" description="Low complexity" evidence="1">
    <location>
        <begin position="163"/>
        <end position="173"/>
    </location>
</feature>
<feature type="compositionally biased region" description="Low complexity" evidence="1">
    <location>
        <begin position="139"/>
        <end position="151"/>
    </location>
</feature>
<organism evidence="2 3">
    <name type="scientific">Eimeria maxima</name>
    <name type="common">Coccidian parasite</name>
    <dbReference type="NCBI Taxonomy" id="5804"/>
    <lineage>
        <taxon>Eukaryota</taxon>
        <taxon>Sar</taxon>
        <taxon>Alveolata</taxon>
        <taxon>Apicomplexa</taxon>
        <taxon>Conoidasida</taxon>
        <taxon>Coccidia</taxon>
        <taxon>Eucoccidiorida</taxon>
        <taxon>Eimeriorina</taxon>
        <taxon>Eimeriidae</taxon>
        <taxon>Eimeria</taxon>
    </lineage>
</organism>
<dbReference type="Pfam" id="PF11054">
    <property type="entry name" value="Surface_antigen"/>
    <property type="match status" value="1"/>
</dbReference>
<feature type="compositionally biased region" description="Basic and acidic residues" evidence="1">
    <location>
        <begin position="213"/>
        <end position="223"/>
    </location>
</feature>